<evidence type="ECO:0008006" key="4">
    <source>
        <dbReference type="Google" id="ProtNLM"/>
    </source>
</evidence>
<reference evidence="2" key="1">
    <citation type="submission" date="2020-05" db="EMBL/GenBank/DDBJ databases">
        <title>Nod-independent and nitrogen-fixing Bradyrhizobium aeschynomene sp. nov. isolated from nodules of Aeschynomene indica.</title>
        <authorList>
            <person name="Zhang Z."/>
        </authorList>
    </citation>
    <scope>NUCLEOTIDE SEQUENCE</scope>
    <source>
        <strain evidence="2">83012</strain>
    </source>
</reference>
<dbReference type="RefSeq" id="WP_172113142.1">
    <property type="nucleotide sequence ID" value="NZ_JABFDM010000003.1"/>
</dbReference>
<proteinExistence type="predicted"/>
<name>A0ABX2CK53_9BRAD</name>
<accession>A0ABX2CK53</accession>
<feature type="chain" id="PRO_5046011236" description="PepSY domain-containing protein" evidence="1">
    <location>
        <begin position="22"/>
        <end position="109"/>
    </location>
</feature>
<keyword evidence="1" id="KW-0732">Signal</keyword>
<evidence type="ECO:0000313" key="2">
    <source>
        <dbReference type="EMBL" id="NPU68065.1"/>
    </source>
</evidence>
<gene>
    <name evidence="2" type="ORF">HL667_23895</name>
</gene>
<feature type="signal peptide" evidence="1">
    <location>
        <begin position="1"/>
        <end position="21"/>
    </location>
</feature>
<protein>
    <recommendedName>
        <fullName evidence="4">PepSY domain-containing protein</fullName>
    </recommendedName>
</protein>
<sequence>MSRLFAVFFAILALTTAVASAHEEEPTQETCDAAVAEARAQAATLPLDDVSRYFAERDIQQALVEAGNGEFDDCVEKAERAVLEVRDRPHSLKPGERLNILRADEMPAR</sequence>
<dbReference type="EMBL" id="JABFDN010000009">
    <property type="protein sequence ID" value="NPU68065.1"/>
    <property type="molecule type" value="Genomic_DNA"/>
</dbReference>
<keyword evidence="3" id="KW-1185">Reference proteome</keyword>
<comment type="caution">
    <text evidence="2">The sequence shown here is derived from an EMBL/GenBank/DDBJ whole genome shotgun (WGS) entry which is preliminary data.</text>
</comment>
<dbReference type="Proteomes" id="UP000886476">
    <property type="component" value="Unassembled WGS sequence"/>
</dbReference>
<evidence type="ECO:0000313" key="3">
    <source>
        <dbReference type="Proteomes" id="UP000886476"/>
    </source>
</evidence>
<evidence type="ECO:0000256" key="1">
    <source>
        <dbReference type="SAM" id="SignalP"/>
    </source>
</evidence>
<organism evidence="2 3">
    <name type="scientific">Bradyrhizobium aeschynomenes</name>
    <dbReference type="NCBI Taxonomy" id="2734909"/>
    <lineage>
        <taxon>Bacteria</taxon>
        <taxon>Pseudomonadati</taxon>
        <taxon>Pseudomonadota</taxon>
        <taxon>Alphaproteobacteria</taxon>
        <taxon>Hyphomicrobiales</taxon>
        <taxon>Nitrobacteraceae</taxon>
        <taxon>Bradyrhizobium</taxon>
    </lineage>
</organism>